<gene>
    <name evidence="2" type="ORF">J4215_01800</name>
</gene>
<evidence type="ECO:0000313" key="3">
    <source>
        <dbReference type="Proteomes" id="UP000675968"/>
    </source>
</evidence>
<sequence length="157" mass="17385">MGEKQFEEIRLLLLDSGKPFELMEHAPVFTSQEAAGLRKVGLHRGVKAIVTRSNAGNFFLFCLPADRKVDLKKAADLANADRLFLASKEDVLRITGCEVGSVSPFSGLFSNLPTFFDRKILENNRVDFSVGLHTRSVEMKSGDLVELVKPRLGSFSL</sequence>
<protein>
    <submittedName>
        <fullName evidence="2">YbaK/EbsC family protein</fullName>
    </submittedName>
</protein>
<accession>A0A8T4LEG9</accession>
<reference evidence="2" key="2">
    <citation type="submission" date="2021-05" db="EMBL/GenBank/DDBJ databases">
        <title>Protein family content uncovers lineage relationships and bacterial pathway maintenance mechanisms in DPANN archaea.</title>
        <authorList>
            <person name="Castelle C.J."/>
            <person name="Meheust R."/>
            <person name="Jaffe A.L."/>
            <person name="Seitz K."/>
            <person name="Gong X."/>
            <person name="Baker B.J."/>
            <person name="Banfield J.F."/>
        </authorList>
    </citation>
    <scope>NUCLEOTIDE SEQUENCE</scope>
    <source>
        <strain evidence="2">RIFCSPLOWO2_01_FULL_AR10_48_17</strain>
    </source>
</reference>
<dbReference type="Pfam" id="PF04073">
    <property type="entry name" value="tRNA_edit"/>
    <property type="match status" value="1"/>
</dbReference>
<comment type="caution">
    <text evidence="2">The sequence shown here is derived from an EMBL/GenBank/DDBJ whole genome shotgun (WGS) entry which is preliminary data.</text>
</comment>
<name>A0A8T4LEG9_9ARCH</name>
<evidence type="ECO:0000259" key="1">
    <source>
        <dbReference type="Pfam" id="PF04073"/>
    </source>
</evidence>
<dbReference type="AlphaFoldDB" id="A0A8T4LEG9"/>
<dbReference type="CDD" id="cd04332">
    <property type="entry name" value="YbaK_like"/>
    <property type="match status" value="1"/>
</dbReference>
<dbReference type="InterPro" id="IPR007214">
    <property type="entry name" value="YbaK/aa-tRNA-synth-assoc-dom"/>
</dbReference>
<proteinExistence type="predicted"/>
<dbReference type="InterPro" id="IPR036754">
    <property type="entry name" value="YbaK/aa-tRNA-synt-asso_dom_sf"/>
</dbReference>
<dbReference type="EMBL" id="JAGVWC010000008">
    <property type="protein sequence ID" value="MBS3061296.1"/>
    <property type="molecule type" value="Genomic_DNA"/>
</dbReference>
<dbReference type="Proteomes" id="UP000675968">
    <property type="component" value="Unassembled WGS sequence"/>
</dbReference>
<evidence type="ECO:0000313" key="2">
    <source>
        <dbReference type="EMBL" id="MBS3061296.1"/>
    </source>
</evidence>
<dbReference type="GO" id="GO:0002161">
    <property type="term" value="F:aminoacyl-tRNA deacylase activity"/>
    <property type="evidence" value="ECO:0007669"/>
    <property type="project" value="InterPro"/>
</dbReference>
<feature type="domain" description="YbaK/aminoacyl-tRNA synthetase-associated" evidence="1">
    <location>
        <begin position="25"/>
        <end position="146"/>
    </location>
</feature>
<organism evidence="2 3">
    <name type="scientific">Candidatus Iainarchaeum sp</name>
    <dbReference type="NCBI Taxonomy" id="3101447"/>
    <lineage>
        <taxon>Archaea</taxon>
        <taxon>Candidatus Iainarchaeota</taxon>
        <taxon>Candidatus Iainarchaeia</taxon>
        <taxon>Candidatus Iainarchaeales</taxon>
        <taxon>Candidatus Iainarchaeaceae</taxon>
        <taxon>Candidatus Iainarchaeum</taxon>
    </lineage>
</organism>
<dbReference type="Gene3D" id="3.90.960.10">
    <property type="entry name" value="YbaK/aminoacyl-tRNA synthetase-associated domain"/>
    <property type="match status" value="1"/>
</dbReference>
<reference evidence="2" key="1">
    <citation type="submission" date="2021-03" db="EMBL/GenBank/DDBJ databases">
        <authorList>
            <person name="Jaffe A."/>
        </authorList>
    </citation>
    <scope>NUCLEOTIDE SEQUENCE</scope>
    <source>
        <strain evidence="2">RIFCSPLOWO2_01_FULL_AR10_48_17</strain>
    </source>
</reference>
<dbReference type="SUPFAM" id="SSF55826">
    <property type="entry name" value="YbaK/ProRS associated domain"/>
    <property type="match status" value="1"/>
</dbReference>